<comment type="caution">
    <text evidence="4">The sequence shown here is derived from an EMBL/GenBank/DDBJ whole genome shotgun (WGS) entry which is preliminary data.</text>
</comment>
<name>A0A920CPR4_9BACL</name>
<feature type="transmembrane region" description="Helical" evidence="2">
    <location>
        <begin position="49"/>
        <end position="71"/>
    </location>
</feature>
<dbReference type="Pfam" id="PF09335">
    <property type="entry name" value="VTT_dom"/>
    <property type="match status" value="1"/>
</dbReference>
<comment type="similarity">
    <text evidence="1">Belongs to the DedA family.</text>
</comment>
<protein>
    <recommendedName>
        <fullName evidence="3">VTT domain-containing protein</fullName>
    </recommendedName>
</protein>
<keyword evidence="2" id="KW-1133">Transmembrane helix</keyword>
<dbReference type="Proteomes" id="UP000682811">
    <property type="component" value="Unassembled WGS sequence"/>
</dbReference>
<feature type="transmembrane region" description="Helical" evidence="2">
    <location>
        <begin position="173"/>
        <end position="194"/>
    </location>
</feature>
<organism evidence="4 5">
    <name type="scientific">Paenibacillus azoreducens</name>
    <dbReference type="NCBI Taxonomy" id="116718"/>
    <lineage>
        <taxon>Bacteria</taxon>
        <taxon>Bacillati</taxon>
        <taxon>Bacillota</taxon>
        <taxon>Bacilli</taxon>
        <taxon>Bacillales</taxon>
        <taxon>Paenibacillaceae</taxon>
        <taxon>Paenibacillus</taxon>
    </lineage>
</organism>
<dbReference type="PANTHER" id="PTHR42709">
    <property type="entry name" value="ALKALINE PHOSPHATASE LIKE PROTEIN"/>
    <property type="match status" value="1"/>
</dbReference>
<sequence length="206" mass="23093">MTEIMVYLTQYGYIALFILLALGILGVPIPDETLIATFGGMIAQGHFRFASALAVTFLGSMTGMLISYTLGRKIGKPLLDRYGKWVRLTPKRLHSAEKWFKRYGSWSILFGYFVPGLRHLSAYMAGISKLPLSRYIMLAAAGAFVFCTTFLLIGHAVGYHWSDIAMMMERSSFKIGIIITALIVVILVVAGLLMRKKKDCRRTRPR</sequence>
<dbReference type="EMBL" id="BORT01000018">
    <property type="protein sequence ID" value="GIO48971.1"/>
    <property type="molecule type" value="Genomic_DNA"/>
</dbReference>
<dbReference type="PANTHER" id="PTHR42709:SF9">
    <property type="entry name" value="ALKALINE PHOSPHATASE LIKE PROTEIN"/>
    <property type="match status" value="1"/>
</dbReference>
<dbReference type="RefSeq" id="WP_212979565.1">
    <property type="nucleotide sequence ID" value="NZ_AP025343.1"/>
</dbReference>
<keyword evidence="2" id="KW-0472">Membrane</keyword>
<evidence type="ECO:0000256" key="1">
    <source>
        <dbReference type="ARBA" id="ARBA00010792"/>
    </source>
</evidence>
<feature type="transmembrane region" description="Helical" evidence="2">
    <location>
        <begin position="12"/>
        <end position="29"/>
    </location>
</feature>
<proteinExistence type="inferred from homology"/>
<dbReference type="InterPro" id="IPR032816">
    <property type="entry name" value="VTT_dom"/>
</dbReference>
<reference evidence="4 5" key="1">
    <citation type="submission" date="2021-03" db="EMBL/GenBank/DDBJ databases">
        <title>Antimicrobial resistance genes in bacteria isolated from Japanese honey, and their potential for conferring macrolide and lincosamide resistance in the American foulbrood pathogen Paenibacillus larvae.</title>
        <authorList>
            <person name="Okamoto M."/>
            <person name="Kumagai M."/>
            <person name="Kanamori H."/>
            <person name="Takamatsu D."/>
        </authorList>
    </citation>
    <scope>NUCLEOTIDE SEQUENCE [LARGE SCALE GENOMIC DNA]</scope>
    <source>
        <strain evidence="4 5">J34TS1</strain>
    </source>
</reference>
<keyword evidence="2" id="KW-0812">Transmembrane</keyword>
<evidence type="ECO:0000313" key="5">
    <source>
        <dbReference type="Proteomes" id="UP000682811"/>
    </source>
</evidence>
<evidence type="ECO:0000259" key="3">
    <source>
        <dbReference type="Pfam" id="PF09335"/>
    </source>
</evidence>
<gene>
    <name evidence="4" type="ORF">J34TS1_37360</name>
</gene>
<evidence type="ECO:0000313" key="4">
    <source>
        <dbReference type="EMBL" id="GIO48971.1"/>
    </source>
</evidence>
<dbReference type="AlphaFoldDB" id="A0A920CPR4"/>
<keyword evidence="5" id="KW-1185">Reference proteome</keyword>
<dbReference type="InterPro" id="IPR051311">
    <property type="entry name" value="DedA_domain"/>
</dbReference>
<dbReference type="GO" id="GO:0005886">
    <property type="term" value="C:plasma membrane"/>
    <property type="evidence" value="ECO:0007669"/>
    <property type="project" value="TreeGrafter"/>
</dbReference>
<feature type="domain" description="VTT" evidence="3">
    <location>
        <begin position="29"/>
        <end position="155"/>
    </location>
</feature>
<accession>A0A920CPR4</accession>
<feature type="transmembrane region" description="Helical" evidence="2">
    <location>
        <begin position="135"/>
        <end position="161"/>
    </location>
</feature>
<evidence type="ECO:0000256" key="2">
    <source>
        <dbReference type="SAM" id="Phobius"/>
    </source>
</evidence>